<keyword evidence="3" id="KW-0269">Exonuclease</keyword>
<evidence type="ECO:0000313" key="3">
    <source>
        <dbReference type="EMBL" id="MPQ63467.1"/>
    </source>
</evidence>
<dbReference type="Proteomes" id="UP000342249">
    <property type="component" value="Unassembled WGS sequence"/>
</dbReference>
<comment type="caution">
    <text evidence="3">The sequence shown here is derived from an EMBL/GenBank/DDBJ whole genome shotgun (WGS) entry which is preliminary data.</text>
</comment>
<dbReference type="Pfam" id="PF00149">
    <property type="entry name" value="Metallophos"/>
    <property type="match status" value="1"/>
</dbReference>
<name>A0A5N7IR62_9CLOT</name>
<reference evidence="3 4" key="1">
    <citation type="journal article" date="2019" name="Lett. Appl. Microbiol.">
        <title>A case of 'blown pack' spoilage of vacuum-packaged pork likely associated with Clostridium estertheticum in Canada.</title>
        <authorList>
            <person name="Zhang P."/>
            <person name="Ward P."/>
            <person name="McMullen L.M."/>
            <person name="Yang X."/>
        </authorList>
    </citation>
    <scope>NUCLEOTIDE SEQUENCE [LARGE SCALE GENOMIC DNA]</scope>
    <source>
        <strain evidence="3 4">MA19</strain>
    </source>
</reference>
<evidence type="ECO:0000256" key="1">
    <source>
        <dbReference type="ARBA" id="ARBA00022801"/>
    </source>
</evidence>
<proteinExistence type="predicted"/>
<dbReference type="PANTHER" id="PTHR30337:SF7">
    <property type="entry name" value="PHOSPHOESTERASE"/>
    <property type="match status" value="1"/>
</dbReference>
<evidence type="ECO:0000259" key="2">
    <source>
        <dbReference type="Pfam" id="PF00149"/>
    </source>
</evidence>
<gene>
    <name evidence="3" type="ORF">E4V82_15275</name>
</gene>
<accession>A0A5N7IR62</accession>
<feature type="domain" description="Calcineurin-like phosphoesterase" evidence="2">
    <location>
        <begin position="16"/>
        <end position="212"/>
    </location>
</feature>
<dbReference type="PANTHER" id="PTHR30337">
    <property type="entry name" value="COMPONENT OF ATP-DEPENDENT DSDNA EXONUCLEASE"/>
    <property type="match status" value="1"/>
</dbReference>
<keyword evidence="1" id="KW-0378">Hydrolase</keyword>
<dbReference type="InterPro" id="IPR004843">
    <property type="entry name" value="Calcineurin-like_PHP"/>
</dbReference>
<evidence type="ECO:0000313" key="4">
    <source>
        <dbReference type="Proteomes" id="UP000342249"/>
    </source>
</evidence>
<dbReference type="Gene3D" id="3.60.21.10">
    <property type="match status" value="1"/>
</dbReference>
<dbReference type="SUPFAM" id="SSF56300">
    <property type="entry name" value="Metallo-dependent phosphatases"/>
    <property type="match status" value="1"/>
</dbReference>
<protein>
    <submittedName>
        <fullName evidence="3">DNA repair exonuclease</fullName>
    </submittedName>
</protein>
<keyword evidence="3" id="KW-0540">Nuclease</keyword>
<sequence length="458" mass="52648">MVKYIIGGVKIMSGTFRFIHVADLHLGSFLNINGKPQEKLQELCKGAVYDGFERICLRAISLKVDFILICGDVYDSHLRSVRGNKIFIDQCAHLGQKNISVYVIYGNHDVMNGAEELFALPPNLHIISSEKTEVFEVYKEDKVIAKIVGKSYKHRSEKEKSYENYLLDNDVFNIAMLHTALEGDNKNYIPCTLNDLKSVPNIDYWALGHIHKQSIINDTKPIIAFPGIPQGRDMGEQGVGGVYYVEVNKKEVVHMEFLPISTVVYKKVEITIEDDKKIQNYSDLLLVINDELSSLSYEFPEVSIGVKSSDVELLDDFKGYIIRLVIRGKTDMHNKITNMTEDDYKQFLENINEEISSQKYFIWVDSIIFRTSMVQNFEELKLQNSIFNDLEEVIGLYTTDSELKNELVKNWGSIWKKQIFTENIEADKFDFDEETISDIISQARELLIEKLTEVLEIM</sequence>
<dbReference type="InterPro" id="IPR050535">
    <property type="entry name" value="DNA_Repair-Maintenance_Comp"/>
</dbReference>
<dbReference type="GO" id="GO:0004527">
    <property type="term" value="F:exonuclease activity"/>
    <property type="evidence" value="ECO:0007669"/>
    <property type="project" value="UniProtKB-KW"/>
</dbReference>
<dbReference type="InterPro" id="IPR041796">
    <property type="entry name" value="Mre11_N"/>
</dbReference>
<dbReference type="InterPro" id="IPR029052">
    <property type="entry name" value="Metallo-depent_PP-like"/>
</dbReference>
<organism evidence="3 4">
    <name type="scientific">Clostridium estertheticum</name>
    <dbReference type="NCBI Taxonomy" id="238834"/>
    <lineage>
        <taxon>Bacteria</taxon>
        <taxon>Bacillati</taxon>
        <taxon>Bacillota</taxon>
        <taxon>Clostridia</taxon>
        <taxon>Eubacteriales</taxon>
        <taxon>Clostridiaceae</taxon>
        <taxon>Clostridium</taxon>
    </lineage>
</organism>
<dbReference type="EMBL" id="SPSF01000035">
    <property type="protein sequence ID" value="MPQ63467.1"/>
    <property type="molecule type" value="Genomic_DNA"/>
</dbReference>
<dbReference type="AlphaFoldDB" id="A0A5N7IR62"/>
<dbReference type="CDD" id="cd00840">
    <property type="entry name" value="MPP_Mre11_N"/>
    <property type="match status" value="1"/>
</dbReference>